<dbReference type="InterPro" id="IPR036388">
    <property type="entry name" value="WH-like_DNA-bd_sf"/>
</dbReference>
<gene>
    <name evidence="5" type="ORF">B0I18_1011468</name>
</gene>
<dbReference type="Proteomes" id="UP000240572">
    <property type="component" value="Unassembled WGS sequence"/>
</dbReference>
<dbReference type="Gene3D" id="1.10.10.10">
    <property type="entry name" value="Winged helix-like DNA-binding domain superfamily/Winged helix DNA-binding domain"/>
    <property type="match status" value="1"/>
</dbReference>
<keyword evidence="6" id="KW-1185">Reference proteome</keyword>
<keyword evidence="1" id="KW-0805">Transcription regulation</keyword>
<dbReference type="EMBL" id="PYGD01000001">
    <property type="protein sequence ID" value="PSK95300.1"/>
    <property type="molecule type" value="Genomic_DNA"/>
</dbReference>
<dbReference type="PROSITE" id="PS51118">
    <property type="entry name" value="HTH_HXLR"/>
    <property type="match status" value="1"/>
</dbReference>
<proteinExistence type="predicted"/>
<keyword evidence="3" id="KW-0804">Transcription</keyword>
<dbReference type="OrthoDB" id="2619345at2"/>
<evidence type="ECO:0000313" key="6">
    <source>
        <dbReference type="Proteomes" id="UP000240572"/>
    </source>
</evidence>
<evidence type="ECO:0000256" key="1">
    <source>
        <dbReference type="ARBA" id="ARBA00023015"/>
    </source>
</evidence>
<accession>A0A2P8DDJ3</accession>
<evidence type="ECO:0000256" key="2">
    <source>
        <dbReference type="ARBA" id="ARBA00023125"/>
    </source>
</evidence>
<dbReference type="SUPFAM" id="SSF46785">
    <property type="entry name" value="Winged helix' DNA-binding domain"/>
    <property type="match status" value="1"/>
</dbReference>
<dbReference type="RefSeq" id="WP_106521961.1">
    <property type="nucleotide sequence ID" value="NZ_PYGD01000001.1"/>
</dbReference>
<sequence>MHCNDQAPSKEKILALQDAIDLLGGKWKISILRNLSFGVMRFKDLQEALIGISPKVLTRELQQLEQNLLITRTVNTTKPITVSYALTQHALETEQAIRALLDFGLEHRKKIKAG</sequence>
<protein>
    <submittedName>
        <fullName evidence="5">HxlR family transcriptional regulator</fullName>
    </submittedName>
</protein>
<evidence type="ECO:0000313" key="5">
    <source>
        <dbReference type="EMBL" id="PSK95300.1"/>
    </source>
</evidence>
<dbReference type="InterPro" id="IPR036390">
    <property type="entry name" value="WH_DNA-bd_sf"/>
</dbReference>
<evidence type="ECO:0000259" key="4">
    <source>
        <dbReference type="PROSITE" id="PS51118"/>
    </source>
</evidence>
<dbReference type="Pfam" id="PF01638">
    <property type="entry name" value="HxlR"/>
    <property type="match status" value="1"/>
</dbReference>
<evidence type="ECO:0000256" key="3">
    <source>
        <dbReference type="ARBA" id="ARBA00023163"/>
    </source>
</evidence>
<name>A0A2P8DDJ3_9BACT</name>
<organism evidence="5 6">
    <name type="scientific">Taibaiella chishuiensis</name>
    <dbReference type="NCBI Taxonomy" id="1434707"/>
    <lineage>
        <taxon>Bacteria</taxon>
        <taxon>Pseudomonadati</taxon>
        <taxon>Bacteroidota</taxon>
        <taxon>Chitinophagia</taxon>
        <taxon>Chitinophagales</taxon>
        <taxon>Chitinophagaceae</taxon>
        <taxon>Taibaiella</taxon>
    </lineage>
</organism>
<keyword evidence="2" id="KW-0238">DNA-binding</keyword>
<comment type="caution">
    <text evidence="5">The sequence shown here is derived from an EMBL/GenBank/DDBJ whole genome shotgun (WGS) entry which is preliminary data.</text>
</comment>
<dbReference type="AlphaFoldDB" id="A0A2P8DDJ3"/>
<reference evidence="5 6" key="1">
    <citation type="submission" date="2018-03" db="EMBL/GenBank/DDBJ databases">
        <title>Genomic Encyclopedia of Type Strains, Phase III (KMG-III): the genomes of soil and plant-associated and newly described type strains.</title>
        <authorList>
            <person name="Whitman W."/>
        </authorList>
    </citation>
    <scope>NUCLEOTIDE SEQUENCE [LARGE SCALE GENOMIC DNA]</scope>
    <source>
        <strain evidence="5 6">CGMCC 1.12700</strain>
    </source>
</reference>
<dbReference type="InterPro" id="IPR002577">
    <property type="entry name" value="HTH_HxlR"/>
</dbReference>
<dbReference type="PANTHER" id="PTHR33204">
    <property type="entry name" value="TRANSCRIPTIONAL REGULATOR, MARR FAMILY"/>
    <property type="match status" value="1"/>
</dbReference>
<feature type="domain" description="HTH hxlR-type" evidence="4">
    <location>
        <begin position="3"/>
        <end position="112"/>
    </location>
</feature>
<dbReference type="GO" id="GO:0003677">
    <property type="term" value="F:DNA binding"/>
    <property type="evidence" value="ECO:0007669"/>
    <property type="project" value="UniProtKB-KW"/>
</dbReference>